<feature type="region of interest" description="Disordered" evidence="5">
    <location>
        <begin position="321"/>
        <end position="342"/>
    </location>
</feature>
<protein>
    <submittedName>
        <fullName evidence="7">Sugar ABC transporter ATP-binding protein</fullName>
    </submittedName>
</protein>
<dbReference type="CDD" id="cd03215">
    <property type="entry name" value="ABC_Carb_Monos_II"/>
    <property type="match status" value="1"/>
</dbReference>
<dbReference type="Gene3D" id="3.40.50.300">
    <property type="entry name" value="P-loop containing nucleotide triphosphate hydrolases"/>
    <property type="match status" value="2"/>
</dbReference>
<evidence type="ECO:0000313" key="7">
    <source>
        <dbReference type="EMBL" id="RLV76979.1"/>
    </source>
</evidence>
<evidence type="ECO:0000259" key="6">
    <source>
        <dbReference type="PROSITE" id="PS50893"/>
    </source>
</evidence>
<comment type="caution">
    <text evidence="7">The sequence shown here is derived from an EMBL/GenBank/DDBJ whole genome shotgun (WGS) entry which is preliminary data.</text>
</comment>
<dbReference type="PANTHER" id="PTHR43790">
    <property type="entry name" value="CARBOHYDRATE TRANSPORT ATP-BINDING PROTEIN MG119-RELATED"/>
    <property type="match status" value="1"/>
</dbReference>
<name>A0A3L8RBB9_STRRN</name>
<dbReference type="InterPro" id="IPR017871">
    <property type="entry name" value="ABC_transporter-like_CS"/>
</dbReference>
<keyword evidence="1" id="KW-0813">Transport</keyword>
<reference evidence="7 8" key="1">
    <citation type="journal article" date="2018" name="J. Biol. Chem.">
        <title>Discovery of the actinoplanic acid pathway in Streptomyces rapamycinicus reveals a genetically conserved synergism with rapamycin.</title>
        <authorList>
            <person name="Mrak P."/>
            <person name="Krastel P."/>
            <person name="Pivk Lukancic P."/>
            <person name="Tao J."/>
            <person name="Pistorius D."/>
            <person name="Moore C.M."/>
        </authorList>
    </citation>
    <scope>NUCLEOTIDE SEQUENCE [LARGE SCALE GENOMIC DNA]</scope>
    <source>
        <strain evidence="7 8">NRRL 5491</strain>
    </source>
</reference>
<accession>A0A3L8RBB9</accession>
<dbReference type="Pfam" id="PF00005">
    <property type="entry name" value="ABC_tran"/>
    <property type="match status" value="2"/>
</dbReference>
<dbReference type="PROSITE" id="PS00211">
    <property type="entry name" value="ABC_TRANSPORTER_1"/>
    <property type="match status" value="1"/>
</dbReference>
<dbReference type="STRING" id="1343740.M271_42295"/>
<evidence type="ECO:0000313" key="8">
    <source>
        <dbReference type="Proteomes" id="UP000281594"/>
    </source>
</evidence>
<dbReference type="InterPro" id="IPR003439">
    <property type="entry name" value="ABC_transporter-like_ATP-bd"/>
</dbReference>
<dbReference type="AlphaFoldDB" id="A0A3L8RBB9"/>
<evidence type="ECO:0000256" key="4">
    <source>
        <dbReference type="ARBA" id="ARBA00022840"/>
    </source>
</evidence>
<evidence type="ECO:0000256" key="3">
    <source>
        <dbReference type="ARBA" id="ARBA00022741"/>
    </source>
</evidence>
<sequence>MSRMGAVASSVPESPPPRTVTFTLDGVGKVYPGVVAVSDVTLSGYAGEVLAICGANGAGKSTLTKLLAGQERPTSGRVIVDGYDGEITTPSAALDAGVLLMHQEPVIVDTFSVQENVWLTGLSAAGRRRPWQLVGGRDRAERTRAALGVVGMREVDLGMPAGRLGPGPRQMVALSRSQVNEHRVLLLDETTASTTEEHFKDVESLVRKEREAGATVVFVSHRMPEVFALADRIAVMRNGSLVDVVDTADTTPDEIMTLMIGEAVMALEPPEPVAAADAPTLLEVRDVSSGSASGISFSVREAEIVGVYGLVGSGRSSLARSISGHQHRDTGTVRVRGDEVNPRSPRAALRQGIAYLSEDRRREGFVKDFDNATNLTLSTLGAFSTRGVMHTRRERRRVARLVSDFGIKGGADQLTSSLSGGNQQKVCIAKALESEPDVVVLDEPTKGIDVGARLNIYQIVRGLIERRKAVVVVTSEAEEALALCNRVLVLRDGVIAGEFVSKTSTTDDLTRTALGGEVQ</sequence>
<dbReference type="EMBL" id="QYCY01000001">
    <property type="protein sequence ID" value="RLV76979.1"/>
    <property type="molecule type" value="Genomic_DNA"/>
</dbReference>
<organism evidence="7 8">
    <name type="scientific">Streptomyces rapamycinicus (strain ATCC 29253 / DSM 41530 / NRRL 5491 / AYB-994)</name>
    <name type="common">Streptomyces hygroscopicus (strain ATCC 29253)</name>
    <dbReference type="NCBI Taxonomy" id="1343740"/>
    <lineage>
        <taxon>Bacteria</taxon>
        <taxon>Bacillati</taxon>
        <taxon>Actinomycetota</taxon>
        <taxon>Actinomycetes</taxon>
        <taxon>Kitasatosporales</taxon>
        <taxon>Streptomycetaceae</taxon>
        <taxon>Streptomyces</taxon>
        <taxon>Streptomyces violaceusniger group</taxon>
    </lineage>
</organism>
<keyword evidence="3" id="KW-0547">Nucleotide-binding</keyword>
<evidence type="ECO:0000256" key="1">
    <source>
        <dbReference type="ARBA" id="ARBA00022448"/>
    </source>
</evidence>
<evidence type="ECO:0000256" key="5">
    <source>
        <dbReference type="SAM" id="MobiDB-lite"/>
    </source>
</evidence>
<keyword evidence="4 7" id="KW-0067">ATP-binding</keyword>
<dbReference type="PANTHER" id="PTHR43790:SF9">
    <property type="entry name" value="GALACTOFURANOSE TRANSPORTER ATP-BINDING PROTEIN YTFR"/>
    <property type="match status" value="1"/>
</dbReference>
<dbReference type="PROSITE" id="PS50893">
    <property type="entry name" value="ABC_TRANSPORTER_2"/>
    <property type="match status" value="2"/>
</dbReference>
<dbReference type="Proteomes" id="UP000281594">
    <property type="component" value="Unassembled WGS sequence"/>
</dbReference>
<keyword evidence="2" id="KW-0677">Repeat</keyword>
<evidence type="ECO:0000256" key="2">
    <source>
        <dbReference type="ARBA" id="ARBA00022737"/>
    </source>
</evidence>
<dbReference type="SMART" id="SM00382">
    <property type="entry name" value="AAA"/>
    <property type="match status" value="2"/>
</dbReference>
<dbReference type="GO" id="GO:0005524">
    <property type="term" value="F:ATP binding"/>
    <property type="evidence" value="ECO:0007669"/>
    <property type="project" value="UniProtKB-KW"/>
</dbReference>
<proteinExistence type="predicted"/>
<dbReference type="InterPro" id="IPR003593">
    <property type="entry name" value="AAA+_ATPase"/>
</dbReference>
<feature type="domain" description="ABC transporter" evidence="6">
    <location>
        <begin position="276"/>
        <end position="517"/>
    </location>
</feature>
<dbReference type="SUPFAM" id="SSF52540">
    <property type="entry name" value="P-loop containing nucleoside triphosphate hydrolases"/>
    <property type="match status" value="2"/>
</dbReference>
<dbReference type="InterPro" id="IPR027417">
    <property type="entry name" value="P-loop_NTPase"/>
</dbReference>
<feature type="domain" description="ABC transporter" evidence="6">
    <location>
        <begin position="22"/>
        <end position="263"/>
    </location>
</feature>
<gene>
    <name evidence="7" type="ORF">D3C57_101380</name>
</gene>
<dbReference type="InterPro" id="IPR050107">
    <property type="entry name" value="ABC_carbohydrate_import_ATPase"/>
</dbReference>
<dbReference type="GO" id="GO:0016887">
    <property type="term" value="F:ATP hydrolysis activity"/>
    <property type="evidence" value="ECO:0007669"/>
    <property type="project" value="InterPro"/>
</dbReference>
<feature type="compositionally biased region" description="Basic and acidic residues" evidence="5">
    <location>
        <begin position="326"/>
        <end position="341"/>
    </location>
</feature>